<dbReference type="InterPro" id="IPR037069">
    <property type="entry name" value="AcylCoA_DH/ox_N_sf"/>
</dbReference>
<name>J9R065_RIEAN</name>
<dbReference type="Gene3D" id="1.20.140.10">
    <property type="entry name" value="Butyryl-CoA Dehydrogenase, subunit A, domain 3"/>
    <property type="match status" value="1"/>
</dbReference>
<evidence type="ECO:0000256" key="4">
    <source>
        <dbReference type="ARBA" id="ARBA00022827"/>
    </source>
</evidence>
<evidence type="ECO:0000259" key="9">
    <source>
        <dbReference type="Pfam" id="PF02770"/>
    </source>
</evidence>
<dbReference type="KEGG" id="rag:B739_1751"/>
<dbReference type="Pfam" id="PF02770">
    <property type="entry name" value="Acyl-CoA_dh_M"/>
    <property type="match status" value="1"/>
</dbReference>
<protein>
    <submittedName>
        <fullName evidence="11">Acyl-CoA dehydrogenase</fullName>
    </submittedName>
</protein>
<dbReference type="GO" id="GO:0000062">
    <property type="term" value="F:fatty-acyl-CoA binding"/>
    <property type="evidence" value="ECO:0007669"/>
    <property type="project" value="TreeGrafter"/>
</dbReference>
<dbReference type="AlphaFoldDB" id="J9R065"/>
<dbReference type="EMBL" id="CP003787">
    <property type="protein sequence ID" value="AFR36335.1"/>
    <property type="molecule type" value="Genomic_DNA"/>
</dbReference>
<dbReference type="InterPro" id="IPR009100">
    <property type="entry name" value="AcylCoA_DH/oxidase_NM_dom_sf"/>
</dbReference>
<dbReference type="InterPro" id="IPR052033">
    <property type="entry name" value="Glutaryl-CoA_DH_mitochondrial"/>
</dbReference>
<dbReference type="InterPro" id="IPR006091">
    <property type="entry name" value="Acyl-CoA_Oxase/DH_mid-dom"/>
</dbReference>
<comment type="similarity">
    <text evidence="2 7">Belongs to the acyl-CoA dehydrogenase family.</text>
</comment>
<feature type="domain" description="Acyl-CoA oxidase/dehydrogenase middle" evidence="9">
    <location>
        <begin position="136"/>
        <end position="227"/>
    </location>
</feature>
<sequence>MSYYPLSSTPDYYMLDSLLTEEHKLVRNSVRQWVQSSVIPQIDNAVQTHKEIPNLMQQLGKIGALGAYIPKKYGGAGLDQISYGIIMQELERGDSAVRSAASVQSSLVMYPIFEFGTEEQKRKFLPLLGAGEITGAFGLTEPNHGSNPSDMETHIKDMGDYFLLNGAKMWITNAPTCDIAIVWAKDETNTIRGLIVERGMEGFTTPETLNKWSLRASRTGELVFQNVKIPKENFLPNVKGIKGPLSCLNSARYGISWGVIGAAIDCYCTAVQYAKERTQFGKPIGSFQLQQKKLAEFLTEITKAQLLSWRLGLLKNENKATPAQISMAKRNNVKMALDIARESRQILGAMGIMGDFPMMRHAANLESVITYEGTHDIHLLITGMDITGISAFS</sequence>
<organism evidence="11 12">
    <name type="scientific">Riemerella anatipestifer RA-CH-1</name>
    <dbReference type="NCBI Taxonomy" id="1228997"/>
    <lineage>
        <taxon>Bacteria</taxon>
        <taxon>Pseudomonadati</taxon>
        <taxon>Bacteroidota</taxon>
        <taxon>Flavobacteriia</taxon>
        <taxon>Flavobacteriales</taxon>
        <taxon>Weeksellaceae</taxon>
        <taxon>Riemerella</taxon>
    </lineage>
</organism>
<evidence type="ECO:0000256" key="7">
    <source>
        <dbReference type="RuleBase" id="RU362125"/>
    </source>
</evidence>
<dbReference type="FunFam" id="1.10.540.10:FF:000026">
    <property type="entry name" value="Acyl-CoA dehydrogenase medium chain"/>
    <property type="match status" value="1"/>
</dbReference>
<evidence type="ECO:0000256" key="1">
    <source>
        <dbReference type="ARBA" id="ARBA00001974"/>
    </source>
</evidence>
<dbReference type="GO" id="GO:0033539">
    <property type="term" value="P:fatty acid beta-oxidation using acyl-CoA dehydrogenase"/>
    <property type="evidence" value="ECO:0007669"/>
    <property type="project" value="TreeGrafter"/>
</dbReference>
<dbReference type="InterPro" id="IPR046373">
    <property type="entry name" value="Acyl-CoA_Oxase/DH_mid-dom_sf"/>
</dbReference>
<keyword evidence="12" id="KW-1185">Reference proteome</keyword>
<dbReference type="PANTHER" id="PTHR42807:SF1">
    <property type="entry name" value="GLUTARYL-COA DEHYDROGENASE, MITOCHONDRIAL"/>
    <property type="match status" value="1"/>
</dbReference>
<evidence type="ECO:0000256" key="6">
    <source>
        <dbReference type="ARBA" id="ARBA00023002"/>
    </source>
</evidence>
<keyword evidence="3 7" id="KW-0285">Flavoprotein</keyword>
<reference evidence="11 12" key="1">
    <citation type="submission" date="2012-09" db="EMBL/GenBank/DDBJ databases">
        <title>Riemerella anatipestifer vaccine strains.</title>
        <authorList>
            <person name="Chun C.A."/>
            <person name="Shu W.M."/>
            <person name="Kang Z.D."/>
            <person name="Jia W.X."/>
        </authorList>
    </citation>
    <scope>NUCLEOTIDE SEQUENCE [LARGE SCALE GENOMIC DNA]</scope>
    <source>
        <strain evidence="11 12">RA-CH-1</strain>
    </source>
</reference>
<comment type="cofactor">
    <cofactor evidence="1 7">
        <name>FAD</name>
        <dbReference type="ChEBI" id="CHEBI:57692"/>
    </cofactor>
</comment>
<accession>J9R065</accession>
<dbReference type="PATRIC" id="fig|1228997.3.peg.1750"/>
<keyword evidence="6 7" id="KW-0560">Oxidoreductase</keyword>
<dbReference type="GO" id="GO:0046949">
    <property type="term" value="P:fatty-acyl-CoA biosynthetic process"/>
    <property type="evidence" value="ECO:0007669"/>
    <property type="project" value="TreeGrafter"/>
</dbReference>
<evidence type="ECO:0000313" key="12">
    <source>
        <dbReference type="Proteomes" id="UP000006276"/>
    </source>
</evidence>
<evidence type="ECO:0000259" key="10">
    <source>
        <dbReference type="Pfam" id="PF02771"/>
    </source>
</evidence>
<dbReference type="RefSeq" id="WP_014938618.1">
    <property type="nucleotide sequence ID" value="NC_018609.1"/>
</dbReference>
<evidence type="ECO:0000256" key="3">
    <source>
        <dbReference type="ARBA" id="ARBA00022630"/>
    </source>
</evidence>
<proteinExistence type="inferred from homology"/>
<dbReference type="Pfam" id="PF02771">
    <property type="entry name" value="Acyl-CoA_dh_N"/>
    <property type="match status" value="1"/>
</dbReference>
<dbReference type="GO" id="GO:0050660">
    <property type="term" value="F:flavin adenine dinucleotide binding"/>
    <property type="evidence" value="ECO:0007669"/>
    <property type="project" value="InterPro"/>
</dbReference>
<dbReference type="Gene3D" id="1.10.540.10">
    <property type="entry name" value="Acyl-CoA dehydrogenase/oxidase, N-terminal domain"/>
    <property type="match status" value="1"/>
</dbReference>
<dbReference type="InterPro" id="IPR009075">
    <property type="entry name" value="AcylCo_DH/oxidase_C"/>
</dbReference>
<dbReference type="GO" id="GO:0004361">
    <property type="term" value="F:glutaryl-CoA dehydrogenase activity"/>
    <property type="evidence" value="ECO:0007669"/>
    <property type="project" value="TreeGrafter"/>
</dbReference>
<dbReference type="InterPro" id="IPR036250">
    <property type="entry name" value="AcylCo_DH-like_C"/>
</dbReference>
<evidence type="ECO:0000256" key="5">
    <source>
        <dbReference type="ARBA" id="ARBA00022946"/>
    </source>
</evidence>
<dbReference type="STRING" id="34085.AB406_1870"/>
<feature type="domain" description="Acyl-CoA dehydrogenase/oxidase N-terminal" evidence="10">
    <location>
        <begin position="20"/>
        <end position="132"/>
    </location>
</feature>
<dbReference type="SUPFAM" id="SSF56645">
    <property type="entry name" value="Acyl-CoA dehydrogenase NM domain-like"/>
    <property type="match status" value="1"/>
</dbReference>
<keyword evidence="5" id="KW-0809">Transit peptide</keyword>
<keyword evidence="4 7" id="KW-0274">FAD</keyword>
<dbReference type="Pfam" id="PF00441">
    <property type="entry name" value="Acyl-CoA_dh_1"/>
    <property type="match status" value="1"/>
</dbReference>
<dbReference type="SUPFAM" id="SSF47203">
    <property type="entry name" value="Acyl-CoA dehydrogenase C-terminal domain-like"/>
    <property type="match status" value="1"/>
</dbReference>
<dbReference type="Gene3D" id="2.40.110.10">
    <property type="entry name" value="Butyryl-CoA Dehydrogenase, subunit A, domain 2"/>
    <property type="match status" value="1"/>
</dbReference>
<dbReference type="InterPro" id="IPR013786">
    <property type="entry name" value="AcylCoA_DH/ox_N"/>
</dbReference>
<feature type="domain" description="Acyl-CoA dehydrogenase/oxidase C-terminal" evidence="8">
    <location>
        <begin position="239"/>
        <end position="384"/>
    </location>
</feature>
<dbReference type="Proteomes" id="UP000006276">
    <property type="component" value="Chromosome"/>
</dbReference>
<evidence type="ECO:0000313" key="11">
    <source>
        <dbReference type="EMBL" id="AFR36335.1"/>
    </source>
</evidence>
<dbReference type="PANTHER" id="PTHR42807">
    <property type="entry name" value="GLUTARYL-COA DEHYDROGENASE, MITOCHONDRIAL"/>
    <property type="match status" value="1"/>
</dbReference>
<gene>
    <name evidence="11" type="ORF">B739_1751</name>
</gene>
<evidence type="ECO:0000259" key="8">
    <source>
        <dbReference type="Pfam" id="PF00441"/>
    </source>
</evidence>
<evidence type="ECO:0000256" key="2">
    <source>
        <dbReference type="ARBA" id="ARBA00009347"/>
    </source>
</evidence>
<dbReference type="HOGENOM" id="CLU_018204_8_0_10"/>